<feature type="region of interest" description="Disordered" evidence="1">
    <location>
        <begin position="1"/>
        <end position="29"/>
    </location>
</feature>
<organism evidence="2 3">
    <name type="scientific">Papilio machaon</name>
    <name type="common">Old World swallowtail butterfly</name>
    <dbReference type="NCBI Taxonomy" id="76193"/>
    <lineage>
        <taxon>Eukaryota</taxon>
        <taxon>Metazoa</taxon>
        <taxon>Ecdysozoa</taxon>
        <taxon>Arthropoda</taxon>
        <taxon>Hexapoda</taxon>
        <taxon>Insecta</taxon>
        <taxon>Pterygota</taxon>
        <taxon>Neoptera</taxon>
        <taxon>Endopterygota</taxon>
        <taxon>Lepidoptera</taxon>
        <taxon>Glossata</taxon>
        <taxon>Ditrysia</taxon>
        <taxon>Papilionoidea</taxon>
        <taxon>Papilionidae</taxon>
        <taxon>Papilioninae</taxon>
        <taxon>Papilio</taxon>
    </lineage>
</organism>
<dbReference type="AlphaFoldDB" id="A0A194QNU9"/>
<keyword evidence="3" id="KW-1185">Reference proteome</keyword>
<evidence type="ECO:0000313" key="2">
    <source>
        <dbReference type="EMBL" id="KPJ06650.1"/>
    </source>
</evidence>
<proteinExistence type="predicted"/>
<protein>
    <submittedName>
        <fullName evidence="2">Uncharacterized protein</fullName>
    </submittedName>
</protein>
<dbReference type="Proteomes" id="UP000053240">
    <property type="component" value="Unassembled WGS sequence"/>
</dbReference>
<sequence>MATKDLQNVESDNNAALGGEVGPNASQPPPPRDIISYFLALSLTEASFILRRMANALCQVLSKAEIGERNEQTTI</sequence>
<dbReference type="InParanoid" id="A0A194QNU9"/>
<feature type="compositionally biased region" description="Polar residues" evidence="1">
    <location>
        <begin position="1"/>
        <end position="14"/>
    </location>
</feature>
<gene>
    <name evidence="2" type="ORF">RR48_11697</name>
</gene>
<evidence type="ECO:0000313" key="3">
    <source>
        <dbReference type="Proteomes" id="UP000053240"/>
    </source>
</evidence>
<evidence type="ECO:0000256" key="1">
    <source>
        <dbReference type="SAM" id="MobiDB-lite"/>
    </source>
</evidence>
<accession>A0A194QNU9</accession>
<reference evidence="2 3" key="1">
    <citation type="journal article" date="2015" name="Nat. Commun.">
        <title>Outbred genome sequencing and CRISPR/Cas9 gene editing in butterflies.</title>
        <authorList>
            <person name="Li X."/>
            <person name="Fan D."/>
            <person name="Zhang W."/>
            <person name="Liu G."/>
            <person name="Zhang L."/>
            <person name="Zhao L."/>
            <person name="Fang X."/>
            <person name="Chen L."/>
            <person name="Dong Y."/>
            <person name="Chen Y."/>
            <person name="Ding Y."/>
            <person name="Zhao R."/>
            <person name="Feng M."/>
            <person name="Zhu Y."/>
            <person name="Feng Y."/>
            <person name="Jiang X."/>
            <person name="Zhu D."/>
            <person name="Xiang H."/>
            <person name="Feng X."/>
            <person name="Li S."/>
            <person name="Wang J."/>
            <person name="Zhang G."/>
            <person name="Kronforst M.R."/>
            <person name="Wang W."/>
        </authorList>
    </citation>
    <scope>NUCLEOTIDE SEQUENCE [LARGE SCALE GENOMIC DNA]</scope>
    <source>
        <strain evidence="2">Ya'a_city_454_Pm</strain>
        <tissue evidence="2">Whole body</tissue>
    </source>
</reference>
<name>A0A194QNU9_PAPMA</name>
<dbReference type="EMBL" id="KQ461195">
    <property type="protein sequence ID" value="KPJ06650.1"/>
    <property type="molecule type" value="Genomic_DNA"/>
</dbReference>